<dbReference type="InterPro" id="IPR014732">
    <property type="entry name" value="OMPdecase"/>
</dbReference>
<evidence type="ECO:0000256" key="3">
    <source>
        <dbReference type="ARBA" id="ARBA00011738"/>
    </source>
</evidence>
<feature type="active site" description="For OMPdecase activity" evidence="10">
    <location>
        <position position="63"/>
    </location>
</feature>
<dbReference type="Gene3D" id="3.20.20.70">
    <property type="entry name" value="Aldolase class I"/>
    <property type="match status" value="1"/>
</dbReference>
<dbReference type="UniPathway" id="UPA00070">
    <property type="reaction ID" value="UER00120"/>
</dbReference>
<dbReference type="PANTHER" id="PTHR32119:SF2">
    <property type="entry name" value="OROTIDINE 5'-PHOSPHATE DECARBOXYLASE"/>
    <property type="match status" value="1"/>
</dbReference>
<evidence type="ECO:0000313" key="15">
    <source>
        <dbReference type="Proteomes" id="UP000248066"/>
    </source>
</evidence>
<comment type="caution">
    <text evidence="14">The sequence shown here is derived from an EMBL/GenBank/DDBJ whole genome shotgun (WGS) entry which is preliminary data.</text>
</comment>
<comment type="similarity">
    <text evidence="8 9">Belongs to the OMP decarboxylase family. Type 1 subfamily.</text>
</comment>
<dbReference type="PROSITE" id="PS00156">
    <property type="entry name" value="OMPDECASE"/>
    <property type="match status" value="1"/>
</dbReference>
<feature type="domain" description="Orotidine 5'-phosphate decarboxylase" evidence="13">
    <location>
        <begin position="9"/>
        <end position="233"/>
    </location>
</feature>
<dbReference type="InterPro" id="IPR018089">
    <property type="entry name" value="OMPdecase_AS"/>
</dbReference>
<keyword evidence="6 9" id="KW-0456">Lyase</keyword>
<dbReference type="InterPro" id="IPR013785">
    <property type="entry name" value="Aldolase_TIM"/>
</dbReference>
<comment type="pathway">
    <text evidence="2 9 12">Pyrimidine metabolism; UMP biosynthesis via de novo pathway; UMP from orotate: step 2/2.</text>
</comment>
<feature type="binding site" evidence="9 11">
    <location>
        <position position="188"/>
    </location>
    <ligand>
        <name>substrate</name>
    </ligand>
</feature>
<evidence type="ECO:0000256" key="6">
    <source>
        <dbReference type="ARBA" id="ARBA00023239"/>
    </source>
</evidence>
<feature type="binding site" evidence="9 11">
    <location>
        <position position="36"/>
    </location>
    <ligand>
        <name>substrate</name>
    </ligand>
</feature>
<dbReference type="Pfam" id="PF00215">
    <property type="entry name" value="OMPdecase"/>
    <property type="match status" value="1"/>
</dbReference>
<dbReference type="GO" id="GO:0044205">
    <property type="term" value="P:'de novo' UMP biosynthetic process"/>
    <property type="evidence" value="ECO:0007669"/>
    <property type="project" value="UniProtKB-UniRule"/>
</dbReference>
<feature type="binding site" evidence="9">
    <location>
        <begin position="63"/>
        <end position="72"/>
    </location>
    <ligand>
        <name>substrate</name>
    </ligand>
</feature>
<dbReference type="GO" id="GO:0004590">
    <property type="term" value="F:orotidine-5'-phosphate decarboxylase activity"/>
    <property type="evidence" value="ECO:0007669"/>
    <property type="project" value="UniProtKB-UniRule"/>
</dbReference>
<dbReference type="EC" id="4.1.1.23" evidence="9"/>
<organism evidence="14 15">
    <name type="scientific">Alteribacter lacisalsi</name>
    <dbReference type="NCBI Taxonomy" id="2045244"/>
    <lineage>
        <taxon>Bacteria</taxon>
        <taxon>Bacillati</taxon>
        <taxon>Bacillota</taxon>
        <taxon>Bacilli</taxon>
        <taxon>Bacillales</taxon>
        <taxon>Bacillaceae</taxon>
        <taxon>Alteribacter</taxon>
    </lineage>
</organism>
<reference evidence="14 15" key="1">
    <citation type="submission" date="2017-10" db="EMBL/GenBank/DDBJ databases">
        <title>Bacillus sp. nov., a halophilic bacterium isolated from a Yangshapao Lake.</title>
        <authorList>
            <person name="Wang H."/>
        </authorList>
    </citation>
    <scope>NUCLEOTIDE SEQUENCE [LARGE SCALE GENOMIC DNA]</scope>
    <source>
        <strain evidence="14 15">YSP-3</strain>
    </source>
</reference>
<dbReference type="InterPro" id="IPR047596">
    <property type="entry name" value="OMPdecase_bac"/>
</dbReference>
<dbReference type="HAMAP" id="MF_01200_B">
    <property type="entry name" value="OMPdecase_type1_B"/>
    <property type="match status" value="1"/>
</dbReference>
<evidence type="ECO:0000259" key="13">
    <source>
        <dbReference type="SMART" id="SM00934"/>
    </source>
</evidence>
<proteinExistence type="inferred from homology"/>
<dbReference type="CDD" id="cd04725">
    <property type="entry name" value="OMP_decarboxylase_like"/>
    <property type="match status" value="1"/>
</dbReference>
<dbReference type="InterPro" id="IPR011060">
    <property type="entry name" value="RibuloseP-bd_barrel"/>
</dbReference>
<evidence type="ECO:0000256" key="11">
    <source>
        <dbReference type="PIRSR" id="PIRSR614732-2"/>
    </source>
</evidence>
<keyword evidence="4 9" id="KW-0210">Decarboxylase</keyword>
<evidence type="ECO:0000256" key="12">
    <source>
        <dbReference type="RuleBase" id="RU000512"/>
    </source>
</evidence>
<feature type="binding site" evidence="9 11">
    <location>
        <position position="126"/>
    </location>
    <ligand>
        <name>substrate</name>
    </ligand>
</feature>
<dbReference type="NCBIfam" id="TIGR01740">
    <property type="entry name" value="pyrF"/>
    <property type="match status" value="1"/>
</dbReference>
<dbReference type="FunFam" id="3.20.20.70:FF:000015">
    <property type="entry name" value="Orotidine 5'-phosphate decarboxylase"/>
    <property type="match status" value="1"/>
</dbReference>
<dbReference type="OrthoDB" id="9806203at2"/>
<comment type="function">
    <text evidence="1 9">Catalyzes the decarboxylation of orotidine 5'-monophosphate (OMP) to uridine 5'-monophosphate (UMP).</text>
</comment>
<sequence>MRHAAVNQPVIVALDFPNRQDTKAFLSEFKTPLFVKVGMELFYREGPAFIHELKEDGHQVFLDLKLHDIPATVERAMRNLASLNVDLVNVHAQGGTEMMKAALRGLNEGTEKGRERPLCIAVTQLTSTNGEMVKRELGISEPLEDNVLRLAGSAREAGLDGIVCSAWESRAVAERFGDDFLTVTPGIRRLEDSHSDQKRVVTPAQAKKNRAGAIVVGRGITRTEHPAVAYEQYETEWRNS</sequence>
<comment type="catalytic activity">
    <reaction evidence="7 9 12">
        <text>orotidine 5'-phosphate + H(+) = UMP + CO2</text>
        <dbReference type="Rhea" id="RHEA:11596"/>
        <dbReference type="ChEBI" id="CHEBI:15378"/>
        <dbReference type="ChEBI" id="CHEBI:16526"/>
        <dbReference type="ChEBI" id="CHEBI:57538"/>
        <dbReference type="ChEBI" id="CHEBI:57865"/>
        <dbReference type="EC" id="4.1.1.23"/>
    </reaction>
</comment>
<feature type="binding site" evidence="9 11">
    <location>
        <position position="15"/>
    </location>
    <ligand>
        <name>substrate</name>
    </ligand>
</feature>
<gene>
    <name evidence="9" type="primary">pyrF</name>
    <name evidence="14" type="ORF">CR205_05000</name>
</gene>
<dbReference type="InterPro" id="IPR001754">
    <property type="entry name" value="OMPdeCOase_dom"/>
</dbReference>
<dbReference type="PANTHER" id="PTHR32119">
    <property type="entry name" value="OROTIDINE 5'-PHOSPHATE DECARBOXYLASE"/>
    <property type="match status" value="1"/>
</dbReference>
<protein>
    <recommendedName>
        <fullName evidence="9">Orotidine 5'-phosphate decarboxylase</fullName>
        <ecNumber evidence="9">4.1.1.23</ecNumber>
    </recommendedName>
    <alternativeName>
        <fullName evidence="9">OMP decarboxylase</fullName>
        <shortName evidence="9">OMPDCase</shortName>
        <shortName evidence="9">OMPdecase</shortName>
    </alternativeName>
</protein>
<feature type="binding site" evidence="9 11">
    <location>
        <position position="218"/>
    </location>
    <ligand>
        <name>substrate</name>
    </ligand>
</feature>
<feature type="active site" description="For OMPdecase activity" evidence="10">
    <location>
        <position position="65"/>
    </location>
</feature>
<feature type="active site" description="For OMPdecase activity" evidence="10">
    <location>
        <position position="68"/>
    </location>
</feature>
<dbReference type="RefSeq" id="WP_110517551.1">
    <property type="nucleotide sequence ID" value="NZ_PDOF01000001.1"/>
</dbReference>
<evidence type="ECO:0000256" key="10">
    <source>
        <dbReference type="PIRSR" id="PIRSR614732-1"/>
    </source>
</evidence>
<dbReference type="GO" id="GO:0006207">
    <property type="term" value="P:'de novo' pyrimidine nucleobase biosynthetic process"/>
    <property type="evidence" value="ECO:0007669"/>
    <property type="project" value="InterPro"/>
</dbReference>
<evidence type="ECO:0000256" key="1">
    <source>
        <dbReference type="ARBA" id="ARBA00002356"/>
    </source>
</evidence>
<name>A0A2W0HAX6_9BACI</name>
<evidence type="ECO:0000313" key="14">
    <source>
        <dbReference type="EMBL" id="PYZ97956.1"/>
    </source>
</evidence>
<evidence type="ECO:0000256" key="5">
    <source>
        <dbReference type="ARBA" id="ARBA00022975"/>
    </source>
</evidence>
<evidence type="ECO:0000256" key="4">
    <source>
        <dbReference type="ARBA" id="ARBA00022793"/>
    </source>
</evidence>
<dbReference type="GO" id="GO:0005829">
    <property type="term" value="C:cytosol"/>
    <property type="evidence" value="ECO:0007669"/>
    <property type="project" value="TreeGrafter"/>
</dbReference>
<keyword evidence="5 9" id="KW-0665">Pyrimidine biosynthesis</keyword>
<dbReference type="Proteomes" id="UP000248066">
    <property type="component" value="Unassembled WGS sequence"/>
</dbReference>
<evidence type="ECO:0000256" key="8">
    <source>
        <dbReference type="ARBA" id="ARBA00061012"/>
    </source>
</evidence>
<feature type="active site" description="Proton donor" evidence="9">
    <location>
        <position position="65"/>
    </location>
</feature>
<feature type="binding site" evidence="9 11">
    <location>
        <position position="197"/>
    </location>
    <ligand>
        <name>substrate</name>
    </ligand>
</feature>
<comment type="subunit">
    <text evidence="3 9">Homodimer.</text>
</comment>
<dbReference type="SUPFAM" id="SSF51366">
    <property type="entry name" value="Ribulose-phoshate binding barrel"/>
    <property type="match status" value="1"/>
</dbReference>
<dbReference type="SMART" id="SM00934">
    <property type="entry name" value="OMPdecase"/>
    <property type="match status" value="1"/>
</dbReference>
<evidence type="ECO:0000256" key="7">
    <source>
        <dbReference type="ARBA" id="ARBA00049157"/>
    </source>
</evidence>
<dbReference type="EMBL" id="PDOF01000001">
    <property type="protein sequence ID" value="PYZ97956.1"/>
    <property type="molecule type" value="Genomic_DNA"/>
</dbReference>
<dbReference type="NCBIfam" id="NF001273">
    <property type="entry name" value="PRK00230.1"/>
    <property type="match status" value="1"/>
</dbReference>
<accession>A0A2W0HAX6</accession>
<keyword evidence="15" id="KW-1185">Reference proteome</keyword>
<evidence type="ECO:0000256" key="9">
    <source>
        <dbReference type="HAMAP-Rule" id="MF_01200"/>
    </source>
</evidence>
<feature type="binding site" evidence="9 11">
    <location>
        <position position="217"/>
    </location>
    <ligand>
        <name>substrate</name>
    </ligand>
</feature>
<dbReference type="AlphaFoldDB" id="A0A2W0HAX6"/>
<evidence type="ECO:0000256" key="2">
    <source>
        <dbReference type="ARBA" id="ARBA00004861"/>
    </source>
</evidence>